<organism evidence="2 3">
    <name type="scientific">Gigaspora margarita</name>
    <dbReference type="NCBI Taxonomy" id="4874"/>
    <lineage>
        <taxon>Eukaryota</taxon>
        <taxon>Fungi</taxon>
        <taxon>Fungi incertae sedis</taxon>
        <taxon>Mucoromycota</taxon>
        <taxon>Glomeromycotina</taxon>
        <taxon>Glomeromycetes</taxon>
        <taxon>Diversisporales</taxon>
        <taxon>Gigasporaceae</taxon>
        <taxon>Gigaspora</taxon>
    </lineage>
</organism>
<name>A0ABN7XLN7_GIGMA</name>
<reference evidence="2 3" key="1">
    <citation type="submission" date="2021-06" db="EMBL/GenBank/DDBJ databases">
        <authorList>
            <person name="Kallberg Y."/>
            <person name="Tangrot J."/>
            <person name="Rosling A."/>
        </authorList>
    </citation>
    <scope>NUCLEOTIDE SEQUENCE [LARGE SCALE GENOMIC DNA]</scope>
    <source>
        <strain evidence="2 3">120-4 pot B 10/14</strain>
    </source>
</reference>
<feature type="non-terminal residue" evidence="2">
    <location>
        <position position="63"/>
    </location>
</feature>
<evidence type="ECO:0000313" key="3">
    <source>
        <dbReference type="Proteomes" id="UP000789901"/>
    </source>
</evidence>
<sequence>NYDLDEEEGTMWEDIDLLKLIDLENSIFQNTDNQKMIENSDDEDKTDLNDFIQDLEDQKDYNP</sequence>
<proteinExistence type="predicted"/>
<comment type="caution">
    <text evidence="2">The sequence shown here is derived from an EMBL/GenBank/DDBJ whole genome shotgun (WGS) entry which is preliminary data.</text>
</comment>
<keyword evidence="3" id="KW-1185">Reference proteome</keyword>
<feature type="non-terminal residue" evidence="2">
    <location>
        <position position="1"/>
    </location>
</feature>
<dbReference type="Proteomes" id="UP000789901">
    <property type="component" value="Unassembled WGS sequence"/>
</dbReference>
<gene>
    <name evidence="2" type="ORF">GMARGA_LOCUS43845</name>
</gene>
<feature type="region of interest" description="Disordered" evidence="1">
    <location>
        <begin position="30"/>
        <end position="63"/>
    </location>
</feature>
<evidence type="ECO:0000256" key="1">
    <source>
        <dbReference type="SAM" id="MobiDB-lite"/>
    </source>
</evidence>
<dbReference type="EMBL" id="CAJVQB010145112">
    <property type="protein sequence ID" value="CAG8855024.1"/>
    <property type="molecule type" value="Genomic_DNA"/>
</dbReference>
<accession>A0ABN7XLN7</accession>
<evidence type="ECO:0000313" key="2">
    <source>
        <dbReference type="EMBL" id="CAG8855024.1"/>
    </source>
</evidence>
<protein>
    <submittedName>
        <fullName evidence="2">45119_t:CDS:1</fullName>
    </submittedName>
</protein>